<evidence type="ECO:0000313" key="2">
    <source>
        <dbReference type="EMBL" id="CAC5362006.1"/>
    </source>
</evidence>
<organism evidence="2 3">
    <name type="scientific">Mytilus coruscus</name>
    <name type="common">Sea mussel</name>
    <dbReference type="NCBI Taxonomy" id="42192"/>
    <lineage>
        <taxon>Eukaryota</taxon>
        <taxon>Metazoa</taxon>
        <taxon>Spiralia</taxon>
        <taxon>Lophotrochozoa</taxon>
        <taxon>Mollusca</taxon>
        <taxon>Bivalvia</taxon>
        <taxon>Autobranchia</taxon>
        <taxon>Pteriomorphia</taxon>
        <taxon>Mytilida</taxon>
        <taxon>Mytiloidea</taxon>
        <taxon>Mytilidae</taxon>
        <taxon>Mytilinae</taxon>
        <taxon>Mytilus</taxon>
    </lineage>
</organism>
<name>A0A6J8A5R1_MYTCO</name>
<dbReference type="Proteomes" id="UP000507470">
    <property type="component" value="Unassembled WGS sequence"/>
</dbReference>
<evidence type="ECO:0000313" key="3">
    <source>
        <dbReference type="Proteomes" id="UP000507470"/>
    </source>
</evidence>
<feature type="compositionally biased region" description="Basic and acidic residues" evidence="1">
    <location>
        <begin position="1"/>
        <end position="10"/>
    </location>
</feature>
<gene>
    <name evidence="2" type="ORF">MCOR_3919</name>
</gene>
<sequence length="555" mass="62717">MGKIREEKTQHTRQTSLKPEYSRLCRSSIHDRRSTAVLAKTCGKDLRKKDLKWLIENKLLSPHAKWVCKDCLLYANSRLEKSSLNVSSRSIEADIDEESTLNDQAAIPSEQPQLNEENCADEEQNFNPAVQKVLELIRDEKVTKKEIDLLYFELGKNVSGQVFDGTLDHTYKNLDALLEISPASFLKSKPSCLVSFLLGTAALPFELDKVVDTKKLYSLCVLLEHLFYIRNKNYIGAFSFSQSLIQWCIHGSKTVVSLMGATTAADVDCFFDNTQRVGKTTRVRAGAVTPVNVATNVVYIQSENPSNIQSNETLKPTFWNKSFLESSSQIIEKDKQLYDEVFRPYRLQFIGKMISQVMNELIVDDITGEYKDHVSYSVTLSERCRTKRICSRCSATCPKTTTACPSCRYESGTIERDILYGDVPNGPTQHVNVTPGEIIGVNPNSRITIKSVLKELGTQCEIGKNRSWVRIGCDGVPYNIIHNLLKSVFVCSKCGFEIDTNLTSLHDHISEVHQGKQRGQISFKLLFDYILLVPGAGHMEINLFRAFFHFVEIYS</sequence>
<dbReference type="EMBL" id="CACVKT020000721">
    <property type="protein sequence ID" value="CAC5362006.1"/>
    <property type="molecule type" value="Genomic_DNA"/>
</dbReference>
<evidence type="ECO:0000256" key="1">
    <source>
        <dbReference type="SAM" id="MobiDB-lite"/>
    </source>
</evidence>
<proteinExistence type="predicted"/>
<dbReference type="OrthoDB" id="6151976at2759"/>
<protein>
    <submittedName>
        <fullName evidence="2">Uncharacterized protein</fullName>
    </submittedName>
</protein>
<reference evidence="2 3" key="1">
    <citation type="submission" date="2020-06" db="EMBL/GenBank/DDBJ databases">
        <authorList>
            <person name="Li R."/>
            <person name="Bekaert M."/>
        </authorList>
    </citation>
    <scope>NUCLEOTIDE SEQUENCE [LARGE SCALE GENOMIC DNA]</scope>
    <source>
        <strain evidence="3">wild</strain>
    </source>
</reference>
<feature type="region of interest" description="Disordered" evidence="1">
    <location>
        <begin position="1"/>
        <end position="20"/>
    </location>
</feature>
<accession>A0A6J8A5R1</accession>
<dbReference type="AlphaFoldDB" id="A0A6J8A5R1"/>
<keyword evidence="3" id="KW-1185">Reference proteome</keyword>